<keyword evidence="3" id="KW-0804">Transcription</keyword>
<name>A0ABV6K986_9BACI</name>
<comment type="caution">
    <text evidence="5">The sequence shown here is derived from an EMBL/GenBank/DDBJ whole genome shotgun (WGS) entry which is preliminary data.</text>
</comment>
<dbReference type="CDD" id="cd01392">
    <property type="entry name" value="HTH_LacI"/>
    <property type="match status" value="1"/>
</dbReference>
<evidence type="ECO:0000256" key="2">
    <source>
        <dbReference type="ARBA" id="ARBA00023125"/>
    </source>
</evidence>
<sequence length="348" mass="38914">MATIKDIAKQANVSISTVSRVLNNDETITVMEQTRERILAVAKKLNYSSKKKSGIQTSLRNESVKIGLLMGCSQEDEFDDPYFLSIRKGIEEQCSQKNIKISKFVRMQNATNEQSLEDLDGLIVVGHIDKSEIHKRYIHNDHIVFVDAPAETETYDSVMCDLQGASEKVMSYLLELGHERIGYIGGPGHGMKMREVFESGNTGDIRQKTYESMMKKHHQLNESDIYLDDWGTPSGYRIMKKAIEKGNLPTAFFVGSDPMAIGAIRALLEDGIKVPHEVAIVSIDDIEMANFVSPPLTTVKVYTEQMGKTAVNLLLERIEGRDIALKVVVPTKLVVRESCGGILKKFQN</sequence>
<dbReference type="InterPro" id="IPR046335">
    <property type="entry name" value="LacI/GalR-like_sensor"/>
</dbReference>
<dbReference type="PROSITE" id="PS00356">
    <property type="entry name" value="HTH_LACI_1"/>
    <property type="match status" value="1"/>
</dbReference>
<dbReference type="InterPro" id="IPR010982">
    <property type="entry name" value="Lambda_DNA-bd_dom_sf"/>
</dbReference>
<evidence type="ECO:0000313" key="6">
    <source>
        <dbReference type="Proteomes" id="UP001589838"/>
    </source>
</evidence>
<dbReference type="GO" id="GO:0003677">
    <property type="term" value="F:DNA binding"/>
    <property type="evidence" value="ECO:0007669"/>
    <property type="project" value="UniProtKB-KW"/>
</dbReference>
<gene>
    <name evidence="5" type="ORF">ACFFHM_04815</name>
</gene>
<dbReference type="PANTHER" id="PTHR30146:SF149">
    <property type="entry name" value="HTH-TYPE TRANSCRIPTIONAL REGULATOR EBGR"/>
    <property type="match status" value="1"/>
</dbReference>
<dbReference type="PRINTS" id="PR00036">
    <property type="entry name" value="HTHLACI"/>
</dbReference>
<proteinExistence type="predicted"/>
<keyword evidence="1" id="KW-0805">Transcription regulation</keyword>
<dbReference type="InterPro" id="IPR028082">
    <property type="entry name" value="Peripla_BP_I"/>
</dbReference>
<protein>
    <submittedName>
        <fullName evidence="5">LacI family DNA-binding transcriptional regulator</fullName>
    </submittedName>
</protein>
<evidence type="ECO:0000256" key="3">
    <source>
        <dbReference type="ARBA" id="ARBA00023163"/>
    </source>
</evidence>
<keyword evidence="2 5" id="KW-0238">DNA-binding</keyword>
<evidence type="ECO:0000313" key="5">
    <source>
        <dbReference type="EMBL" id="MFC0469872.1"/>
    </source>
</evidence>
<dbReference type="InterPro" id="IPR000843">
    <property type="entry name" value="HTH_LacI"/>
</dbReference>
<dbReference type="CDD" id="cd01544">
    <property type="entry name" value="PBP1_GalR"/>
    <property type="match status" value="1"/>
</dbReference>
<accession>A0ABV6K986</accession>
<dbReference type="SMART" id="SM00354">
    <property type="entry name" value="HTH_LACI"/>
    <property type="match status" value="1"/>
</dbReference>
<dbReference type="Proteomes" id="UP001589838">
    <property type="component" value="Unassembled WGS sequence"/>
</dbReference>
<dbReference type="Pfam" id="PF00356">
    <property type="entry name" value="LacI"/>
    <property type="match status" value="1"/>
</dbReference>
<organism evidence="5 6">
    <name type="scientific">Halalkalibacter kiskunsagensis</name>
    <dbReference type="NCBI Taxonomy" id="1548599"/>
    <lineage>
        <taxon>Bacteria</taxon>
        <taxon>Bacillati</taxon>
        <taxon>Bacillota</taxon>
        <taxon>Bacilli</taxon>
        <taxon>Bacillales</taxon>
        <taxon>Bacillaceae</taxon>
        <taxon>Halalkalibacter</taxon>
    </lineage>
</organism>
<dbReference type="EMBL" id="JBHLUX010000015">
    <property type="protein sequence ID" value="MFC0469872.1"/>
    <property type="molecule type" value="Genomic_DNA"/>
</dbReference>
<dbReference type="SUPFAM" id="SSF47413">
    <property type="entry name" value="lambda repressor-like DNA-binding domains"/>
    <property type="match status" value="1"/>
</dbReference>
<evidence type="ECO:0000259" key="4">
    <source>
        <dbReference type="PROSITE" id="PS50932"/>
    </source>
</evidence>
<dbReference type="Gene3D" id="3.40.50.2300">
    <property type="match status" value="2"/>
</dbReference>
<dbReference type="Pfam" id="PF13377">
    <property type="entry name" value="Peripla_BP_3"/>
    <property type="match status" value="1"/>
</dbReference>
<reference evidence="5 6" key="1">
    <citation type="submission" date="2024-09" db="EMBL/GenBank/DDBJ databases">
        <authorList>
            <person name="Sun Q."/>
            <person name="Mori K."/>
        </authorList>
    </citation>
    <scope>NUCLEOTIDE SEQUENCE [LARGE SCALE GENOMIC DNA]</scope>
    <source>
        <strain evidence="5 6">NCAIM B.02610</strain>
    </source>
</reference>
<keyword evidence="6" id="KW-1185">Reference proteome</keyword>
<evidence type="ECO:0000256" key="1">
    <source>
        <dbReference type="ARBA" id="ARBA00023015"/>
    </source>
</evidence>
<dbReference type="PANTHER" id="PTHR30146">
    <property type="entry name" value="LACI-RELATED TRANSCRIPTIONAL REPRESSOR"/>
    <property type="match status" value="1"/>
</dbReference>
<dbReference type="RefSeq" id="WP_335964153.1">
    <property type="nucleotide sequence ID" value="NZ_JAXBLX010000088.1"/>
</dbReference>
<feature type="domain" description="HTH lacI-type" evidence="4">
    <location>
        <begin position="2"/>
        <end position="61"/>
    </location>
</feature>
<dbReference type="PROSITE" id="PS50932">
    <property type="entry name" value="HTH_LACI_2"/>
    <property type="match status" value="1"/>
</dbReference>
<dbReference type="SUPFAM" id="SSF53822">
    <property type="entry name" value="Periplasmic binding protein-like I"/>
    <property type="match status" value="1"/>
</dbReference>
<dbReference type="Gene3D" id="1.10.260.40">
    <property type="entry name" value="lambda repressor-like DNA-binding domains"/>
    <property type="match status" value="1"/>
</dbReference>